<evidence type="ECO:0000256" key="1">
    <source>
        <dbReference type="ARBA" id="ARBA00006914"/>
    </source>
</evidence>
<keyword evidence="8" id="KW-1185">Reference proteome</keyword>
<dbReference type="GO" id="GO:0016887">
    <property type="term" value="F:ATP hydrolysis activity"/>
    <property type="evidence" value="ECO:0007669"/>
    <property type="project" value="InterPro"/>
</dbReference>
<proteinExistence type="inferred from homology"/>
<dbReference type="GO" id="GO:0045815">
    <property type="term" value="P:transcription initiation-coupled chromatin remodeling"/>
    <property type="evidence" value="ECO:0007669"/>
    <property type="project" value="TreeGrafter"/>
</dbReference>
<dbReference type="PROSITE" id="PS00674">
    <property type="entry name" value="AAA"/>
    <property type="match status" value="1"/>
</dbReference>
<evidence type="ECO:0000313" key="8">
    <source>
        <dbReference type="Proteomes" id="UP000410492"/>
    </source>
</evidence>
<evidence type="ECO:0000256" key="2">
    <source>
        <dbReference type="ARBA" id="ARBA00022741"/>
    </source>
</evidence>
<dbReference type="GO" id="GO:0006334">
    <property type="term" value="P:nucleosome assembly"/>
    <property type="evidence" value="ECO:0007669"/>
    <property type="project" value="TreeGrafter"/>
</dbReference>
<dbReference type="Gene3D" id="1.10.8.60">
    <property type="match status" value="1"/>
</dbReference>
<dbReference type="GO" id="GO:0006337">
    <property type="term" value="P:nucleosome disassembly"/>
    <property type="evidence" value="ECO:0007669"/>
    <property type="project" value="TreeGrafter"/>
</dbReference>
<dbReference type="InterPro" id="IPR045199">
    <property type="entry name" value="ATAD2-like"/>
</dbReference>
<gene>
    <name evidence="7" type="ORF">CALMAC_LOCUS19405</name>
</gene>
<evidence type="ECO:0000313" key="7">
    <source>
        <dbReference type="EMBL" id="VEN62252.1"/>
    </source>
</evidence>
<dbReference type="Proteomes" id="UP000410492">
    <property type="component" value="Unassembled WGS sequence"/>
</dbReference>
<organism evidence="7 8">
    <name type="scientific">Callosobruchus maculatus</name>
    <name type="common">Southern cowpea weevil</name>
    <name type="synonym">Pulse bruchid</name>
    <dbReference type="NCBI Taxonomy" id="64391"/>
    <lineage>
        <taxon>Eukaryota</taxon>
        <taxon>Metazoa</taxon>
        <taxon>Ecdysozoa</taxon>
        <taxon>Arthropoda</taxon>
        <taxon>Hexapoda</taxon>
        <taxon>Insecta</taxon>
        <taxon>Pterygota</taxon>
        <taxon>Neoptera</taxon>
        <taxon>Endopterygota</taxon>
        <taxon>Coleoptera</taxon>
        <taxon>Polyphaga</taxon>
        <taxon>Cucujiformia</taxon>
        <taxon>Chrysomeloidea</taxon>
        <taxon>Chrysomelidae</taxon>
        <taxon>Bruchinae</taxon>
        <taxon>Bruchini</taxon>
        <taxon>Callosobruchus</taxon>
    </lineage>
</organism>
<dbReference type="PANTHER" id="PTHR23069:SF0">
    <property type="entry name" value="TAT-BINDING HOMOLOG 7"/>
    <property type="match status" value="1"/>
</dbReference>
<feature type="domain" description="AAA+ ATPase" evidence="6">
    <location>
        <begin position="103"/>
        <end position="245"/>
    </location>
</feature>
<dbReference type="OrthoDB" id="5421at2759"/>
<dbReference type="InterPro" id="IPR041569">
    <property type="entry name" value="AAA_lid_3"/>
</dbReference>
<dbReference type="PANTHER" id="PTHR23069">
    <property type="entry name" value="AAA DOMAIN-CONTAINING"/>
    <property type="match status" value="1"/>
</dbReference>
<keyword evidence="3" id="KW-0067">ATP-binding</keyword>
<sequence length="768" mass="87450">VSRNLSRPWFLHCHPVIAIKWPDGIIQIISFRWSVNSSIVVMSLLHQNKESRVLRKGSKVAGTRDVPDFSKVGGLGHHIETLREVIIFPLLHGHIFTHFNVKAPRGVLFYGPPGTGKTLVAGALASEINRAGIGKVTFFQRKGSDMLDKYVGESEKRLRALFEKATKCRPSIIFFDEIDGLAPCRSDKNDHIHTSLVATLLALMDGLDTKPGVIVIAATNRIEAVDPALRRPGRFDKELYFPLPGIEARKEIIEVHTATWDQHLLTPKFIEKLADLTVGFCGADIQALCSEAVSCCVKRQYPKINNVAAKVKIEAESLKVEEADILEAKMKIVPSTVKQGHKMRNLSKVIKPLLKRQKDKVIRYIQLLWPHYLLEGYRYIIDEKRYAGRVLLIGSHIQGLNTHLIPAILKHLEHLPTFVFDPENFHKMNMNLASARSVFPAVILLSRIDEWWDDIDKCEQHSIVSTLENIHAGLPVLTIASCTTDAPSMFHNFFYNNSTILIKIDDPTDEEREHFLAPLFFGEKCMSLHRVLENCKRSVRKVKPELDSITKSKKGNSEELRIEEVHSLTNGKRKCEDYTISNPALVKKIKLCEDKFGHYQSNSYIHPDDTQKAAEASSNENQRRFEKYQARKRYFTRVLSDLLNQRNMWKTYSRSYALRSNCGSLGTKRTTINSLHAPAVASVSFKKPVEDQMKQVYRLWKHTALVTSRHMAVIQLELLYDVISACISIHQHSFEALVEHLDNLVKKIEYSNRITDSDTQSPQKHVKK</sequence>
<feature type="region of interest" description="Disordered" evidence="5">
    <location>
        <begin position="603"/>
        <end position="622"/>
    </location>
</feature>
<dbReference type="InterPro" id="IPR003959">
    <property type="entry name" value="ATPase_AAA_core"/>
</dbReference>
<dbReference type="AlphaFoldDB" id="A0A653DPY3"/>
<name>A0A653DPY3_CALMS</name>
<protein>
    <recommendedName>
        <fullName evidence="6">AAA+ ATPase domain-containing protein</fullName>
    </recommendedName>
</protein>
<reference evidence="7 8" key="1">
    <citation type="submission" date="2019-01" db="EMBL/GenBank/DDBJ databases">
        <authorList>
            <person name="Sayadi A."/>
        </authorList>
    </citation>
    <scope>NUCLEOTIDE SEQUENCE [LARGE SCALE GENOMIC DNA]</scope>
</reference>
<keyword evidence="2" id="KW-0547">Nucleotide-binding</keyword>
<feature type="non-terminal residue" evidence="7">
    <location>
        <position position="1"/>
    </location>
</feature>
<comment type="similarity">
    <text evidence="1">Belongs to the AAA ATPase family.</text>
</comment>
<dbReference type="Gene3D" id="3.40.50.300">
    <property type="entry name" value="P-loop containing nucleotide triphosphate hydrolases"/>
    <property type="match status" value="1"/>
</dbReference>
<dbReference type="InterPro" id="IPR027417">
    <property type="entry name" value="P-loop_NTPase"/>
</dbReference>
<dbReference type="GO" id="GO:0042393">
    <property type="term" value="F:histone binding"/>
    <property type="evidence" value="ECO:0007669"/>
    <property type="project" value="TreeGrafter"/>
</dbReference>
<accession>A0A653DPY3</accession>
<evidence type="ECO:0000259" key="6">
    <source>
        <dbReference type="SMART" id="SM00382"/>
    </source>
</evidence>
<dbReference type="FunFam" id="3.40.50.300:FF:000061">
    <property type="entry name" value="ATPase family, AAA domain-containing 2"/>
    <property type="match status" value="1"/>
</dbReference>
<dbReference type="GO" id="GO:0005634">
    <property type="term" value="C:nucleus"/>
    <property type="evidence" value="ECO:0007669"/>
    <property type="project" value="TreeGrafter"/>
</dbReference>
<evidence type="ECO:0000256" key="3">
    <source>
        <dbReference type="ARBA" id="ARBA00022840"/>
    </source>
</evidence>
<dbReference type="InterPro" id="IPR003593">
    <property type="entry name" value="AAA+_ATPase"/>
</dbReference>
<evidence type="ECO:0000256" key="5">
    <source>
        <dbReference type="SAM" id="MobiDB-lite"/>
    </source>
</evidence>
<dbReference type="SMART" id="SM00382">
    <property type="entry name" value="AAA"/>
    <property type="match status" value="1"/>
</dbReference>
<dbReference type="InterPro" id="IPR003960">
    <property type="entry name" value="ATPase_AAA_CS"/>
</dbReference>
<dbReference type="GO" id="GO:0005524">
    <property type="term" value="F:ATP binding"/>
    <property type="evidence" value="ECO:0007669"/>
    <property type="project" value="UniProtKB-KW"/>
</dbReference>
<dbReference type="Pfam" id="PF00004">
    <property type="entry name" value="AAA"/>
    <property type="match status" value="1"/>
</dbReference>
<dbReference type="GO" id="GO:0003682">
    <property type="term" value="F:chromatin binding"/>
    <property type="evidence" value="ECO:0007669"/>
    <property type="project" value="TreeGrafter"/>
</dbReference>
<dbReference type="Pfam" id="PF17862">
    <property type="entry name" value="AAA_lid_3"/>
    <property type="match status" value="1"/>
</dbReference>
<keyword evidence="4" id="KW-0103">Bromodomain</keyword>
<dbReference type="EMBL" id="CAACVG010013700">
    <property type="protein sequence ID" value="VEN62252.1"/>
    <property type="molecule type" value="Genomic_DNA"/>
</dbReference>
<dbReference type="SUPFAM" id="SSF52540">
    <property type="entry name" value="P-loop containing nucleoside triphosphate hydrolases"/>
    <property type="match status" value="1"/>
</dbReference>
<evidence type="ECO:0000256" key="4">
    <source>
        <dbReference type="ARBA" id="ARBA00023117"/>
    </source>
</evidence>